<dbReference type="VEuPathDB" id="FungiDB:LCOR_02228.1"/>
<comment type="similarity">
    <text evidence="1">Belongs to the STXBP/unc-18/SEC1 family.</text>
</comment>
<dbReference type="InterPro" id="IPR043154">
    <property type="entry name" value="Sec-1-like_dom1"/>
</dbReference>
<sequence length="656" mass="73563">MQSPIIVDSGTEDHSLRSEQYAAVASMLNLNATQADNALETTPAVTSSNSNENGGMLWKALIFDKFGQDIISSIMRVNDLRENGVTVHMLLSQDRSSLPDVPAVYFVEPTSENVKKICEDMSRGLYESYYINFCSTIPRPILEELASTTAANETSDQVTQVYDQYLNFICTNPDVFSLNQSQVFVTLNNPGAPESLIDETIDKAVNSLFSVIVTMGVIPIIRCPRGNAAEMIATKLDSKLRDHVMNSRANLFSNSSSNLQRPVLILLDRNMDLTPMLSHSWTYQSLIHDVLEMKLNRITIEADEKINQTRKSYDIENKDYFWSRNASNPFPQVAEDIDVELNKYKSDAAEITRMSGVNSLEDVNQLDLSNNTKTLKSAITALPELTARKATLDLHMNVATALLNKIKDRQLDTFFQIEENITRQNKNLLLEVIRDQEKKNPEDKMRLFLIYYLSTADEVPKEDMDAYEKALGEAGCDLTPLEYIKRVRQLMRMTSMISSPSVGQSSGFSQNDLFRGFSSIGNKLTDRLKEGGLGGSFDNLLSGVKNLLPARKELVISKIVGDIMNPPQNEPSKADDYLYFDPKLSRNSRALRQHKASFQEAIVFVVGGGNYVEYQNLQEIANQNNQKKKITYGSTAILSPHEFLDQLATLGRESNA</sequence>
<dbReference type="SUPFAM" id="SSF56815">
    <property type="entry name" value="Sec1/munc18-like (SM) proteins"/>
    <property type="match status" value="1"/>
</dbReference>
<dbReference type="PANTHER" id="PTHR11679">
    <property type="entry name" value="VESICLE PROTEIN SORTING-ASSOCIATED"/>
    <property type="match status" value="1"/>
</dbReference>
<dbReference type="GO" id="GO:0005783">
    <property type="term" value="C:endoplasmic reticulum"/>
    <property type="evidence" value="ECO:0007669"/>
    <property type="project" value="EnsemblFungi"/>
</dbReference>
<dbReference type="InterPro" id="IPR027482">
    <property type="entry name" value="Sec1-like_dom2"/>
</dbReference>
<keyword evidence="3" id="KW-1185">Reference proteome</keyword>
<dbReference type="Proteomes" id="UP000027586">
    <property type="component" value="Unassembled WGS sequence"/>
</dbReference>
<dbReference type="GO" id="GO:0046578">
    <property type="term" value="P:regulation of Ras protein signal transduction"/>
    <property type="evidence" value="ECO:0007669"/>
    <property type="project" value="EnsemblFungi"/>
</dbReference>
<dbReference type="Pfam" id="PF00995">
    <property type="entry name" value="Sec1"/>
    <property type="match status" value="1"/>
</dbReference>
<dbReference type="OrthoDB" id="10251230at2759"/>
<name>A0A068RKN3_9FUNG</name>
<dbReference type="Gene3D" id="3.40.50.2060">
    <property type="match status" value="1"/>
</dbReference>
<dbReference type="GO" id="GO:0006888">
    <property type="term" value="P:endoplasmic reticulum to Golgi vesicle-mediated transport"/>
    <property type="evidence" value="ECO:0007669"/>
    <property type="project" value="EnsemblFungi"/>
</dbReference>
<dbReference type="Gene3D" id="1.25.40.60">
    <property type="match status" value="1"/>
</dbReference>
<dbReference type="GO" id="GO:0035543">
    <property type="term" value="P:positive regulation of SNARE complex assembly"/>
    <property type="evidence" value="ECO:0007669"/>
    <property type="project" value="EnsemblFungi"/>
</dbReference>
<dbReference type="InterPro" id="IPR036045">
    <property type="entry name" value="Sec1-like_sf"/>
</dbReference>
<dbReference type="AlphaFoldDB" id="A0A068RKN3"/>
<dbReference type="InterPro" id="IPR001619">
    <property type="entry name" value="Sec1-like"/>
</dbReference>
<dbReference type="GO" id="GO:0019905">
    <property type="term" value="F:syntaxin binding"/>
    <property type="evidence" value="ECO:0007669"/>
    <property type="project" value="EnsemblFungi"/>
</dbReference>
<dbReference type="STRING" id="1263082.A0A068RKN3"/>
<protein>
    <submittedName>
        <fullName evidence="2">Golgi transport protein</fullName>
    </submittedName>
</protein>
<dbReference type="Gene3D" id="3.40.50.1910">
    <property type="match status" value="1"/>
</dbReference>
<evidence type="ECO:0000256" key="1">
    <source>
        <dbReference type="ARBA" id="ARBA00009884"/>
    </source>
</evidence>
<evidence type="ECO:0000313" key="2">
    <source>
        <dbReference type="EMBL" id="CDH50514.1"/>
    </source>
</evidence>
<proteinExistence type="inferred from homology"/>
<comment type="caution">
    <text evidence="2">The sequence shown here is derived from an EMBL/GenBank/DDBJ whole genome shotgun (WGS) entry which is preliminary data.</text>
</comment>
<organism evidence="2 3">
    <name type="scientific">Lichtheimia corymbifera JMRC:FSU:9682</name>
    <dbReference type="NCBI Taxonomy" id="1263082"/>
    <lineage>
        <taxon>Eukaryota</taxon>
        <taxon>Fungi</taxon>
        <taxon>Fungi incertae sedis</taxon>
        <taxon>Mucoromycota</taxon>
        <taxon>Mucoromycotina</taxon>
        <taxon>Mucoromycetes</taxon>
        <taxon>Mucorales</taxon>
        <taxon>Lichtheimiaceae</taxon>
        <taxon>Lichtheimia</taxon>
    </lineage>
</organism>
<dbReference type="EMBL" id="CBTN010000007">
    <property type="protein sequence ID" value="CDH50514.1"/>
    <property type="molecule type" value="Genomic_DNA"/>
</dbReference>
<dbReference type="PIRSF" id="PIRSF005715">
    <property type="entry name" value="VPS45_Sec1"/>
    <property type="match status" value="1"/>
</dbReference>
<evidence type="ECO:0000313" key="3">
    <source>
        <dbReference type="Proteomes" id="UP000027586"/>
    </source>
</evidence>
<dbReference type="GO" id="GO:0000139">
    <property type="term" value="C:Golgi membrane"/>
    <property type="evidence" value="ECO:0007669"/>
    <property type="project" value="EnsemblFungi"/>
</dbReference>
<accession>A0A068RKN3</accession>
<dbReference type="GO" id="GO:0030134">
    <property type="term" value="C:COPII-coated ER to Golgi transport vesicle"/>
    <property type="evidence" value="ECO:0007669"/>
    <property type="project" value="EnsemblFungi"/>
</dbReference>
<dbReference type="GO" id="GO:0048280">
    <property type="term" value="P:vesicle fusion with Golgi apparatus"/>
    <property type="evidence" value="ECO:0007669"/>
    <property type="project" value="EnsemblFungi"/>
</dbReference>
<dbReference type="InterPro" id="IPR043127">
    <property type="entry name" value="Sec-1-like_dom3a"/>
</dbReference>
<dbReference type="Gene3D" id="3.90.830.10">
    <property type="entry name" value="Syntaxin Binding Protein 1, Chain A, domain 2"/>
    <property type="match status" value="1"/>
</dbReference>
<dbReference type="GO" id="GO:0006890">
    <property type="term" value="P:retrograde vesicle-mediated transport, Golgi to endoplasmic reticulum"/>
    <property type="evidence" value="ECO:0007669"/>
    <property type="project" value="EnsemblFungi"/>
</dbReference>
<gene>
    <name evidence="2" type="ORF">LCOR_02228.1</name>
</gene>
<reference evidence="2" key="1">
    <citation type="submission" date="2013-08" db="EMBL/GenBank/DDBJ databases">
        <title>Gene expansion shapes genome architecture in the human pathogen Lichtheimia corymbifera: an evolutionary genomics analysis in the ancient terrestrial Mucorales (Mucoromycotina).</title>
        <authorList>
            <person name="Schwartze V.U."/>
            <person name="Winter S."/>
            <person name="Shelest E."/>
            <person name="Marcet-Houben M."/>
            <person name="Horn F."/>
            <person name="Wehner S."/>
            <person name="Hoffmann K."/>
            <person name="Riege K."/>
            <person name="Sammeth M."/>
            <person name="Nowrousian M."/>
            <person name="Valiante V."/>
            <person name="Linde J."/>
            <person name="Jacobsen I.D."/>
            <person name="Marz M."/>
            <person name="Brakhage A.A."/>
            <person name="Gabaldon T."/>
            <person name="Bocker S."/>
            <person name="Voigt K."/>
        </authorList>
    </citation>
    <scope>NUCLEOTIDE SEQUENCE [LARGE SCALE GENOMIC DNA]</scope>
    <source>
        <strain evidence="2">FSU 9682</strain>
    </source>
</reference>